<dbReference type="SUPFAM" id="SSF57850">
    <property type="entry name" value="RING/U-box"/>
    <property type="match status" value="1"/>
</dbReference>
<dbReference type="PANTHER" id="PTHR45969:SF69">
    <property type="entry name" value="FINGER DOMAIN PROTEIN, PUTATIVE (AFU_ORTHOLOGUE AFUA_3G12190)-RELATED"/>
    <property type="match status" value="1"/>
</dbReference>
<keyword evidence="1" id="KW-0479">Metal-binding</keyword>
<dbReference type="EMBL" id="JAMYWD010000007">
    <property type="protein sequence ID" value="KAJ4966315.1"/>
    <property type="molecule type" value="Genomic_DNA"/>
</dbReference>
<gene>
    <name evidence="6" type="ORF">NE237_018164</name>
</gene>
<dbReference type="InterPro" id="IPR001841">
    <property type="entry name" value="Znf_RING"/>
</dbReference>
<evidence type="ECO:0000313" key="6">
    <source>
        <dbReference type="EMBL" id="KAJ4966315.1"/>
    </source>
</evidence>
<evidence type="ECO:0000256" key="1">
    <source>
        <dbReference type="ARBA" id="ARBA00022723"/>
    </source>
</evidence>
<dbReference type="GO" id="GO:0016567">
    <property type="term" value="P:protein ubiquitination"/>
    <property type="evidence" value="ECO:0007669"/>
    <property type="project" value="TreeGrafter"/>
</dbReference>
<dbReference type="GO" id="GO:0008270">
    <property type="term" value="F:zinc ion binding"/>
    <property type="evidence" value="ECO:0007669"/>
    <property type="project" value="UniProtKB-KW"/>
</dbReference>
<feature type="domain" description="RING-type" evidence="5">
    <location>
        <begin position="135"/>
        <end position="185"/>
    </location>
</feature>
<dbReference type="OrthoDB" id="8062037at2759"/>
<dbReference type="Proteomes" id="UP001141806">
    <property type="component" value="Unassembled WGS sequence"/>
</dbReference>
<dbReference type="PANTHER" id="PTHR45969">
    <property type="entry name" value="RING ZINC FINGER PROTEIN-RELATED"/>
    <property type="match status" value="1"/>
</dbReference>
<keyword evidence="3" id="KW-0862">Zinc</keyword>
<dbReference type="SMART" id="SM00184">
    <property type="entry name" value="RING"/>
    <property type="match status" value="1"/>
</dbReference>
<comment type="caution">
    <text evidence="6">The sequence shown here is derived from an EMBL/GenBank/DDBJ whole genome shotgun (WGS) entry which is preliminary data.</text>
</comment>
<organism evidence="6 7">
    <name type="scientific">Protea cynaroides</name>
    <dbReference type="NCBI Taxonomy" id="273540"/>
    <lineage>
        <taxon>Eukaryota</taxon>
        <taxon>Viridiplantae</taxon>
        <taxon>Streptophyta</taxon>
        <taxon>Embryophyta</taxon>
        <taxon>Tracheophyta</taxon>
        <taxon>Spermatophyta</taxon>
        <taxon>Magnoliopsida</taxon>
        <taxon>Proteales</taxon>
        <taxon>Proteaceae</taxon>
        <taxon>Protea</taxon>
    </lineage>
</organism>
<evidence type="ECO:0000256" key="2">
    <source>
        <dbReference type="ARBA" id="ARBA00022771"/>
    </source>
</evidence>
<dbReference type="CDD" id="cd16448">
    <property type="entry name" value="RING-H2"/>
    <property type="match status" value="1"/>
</dbReference>
<dbReference type="AlphaFoldDB" id="A0A9Q0QNQ7"/>
<evidence type="ECO:0000256" key="3">
    <source>
        <dbReference type="ARBA" id="ARBA00022833"/>
    </source>
</evidence>
<dbReference type="InterPro" id="IPR013083">
    <property type="entry name" value="Znf_RING/FYVE/PHD"/>
</dbReference>
<name>A0A9Q0QNQ7_9MAGN</name>
<dbReference type="PROSITE" id="PS50089">
    <property type="entry name" value="ZF_RING_2"/>
    <property type="match status" value="1"/>
</dbReference>
<evidence type="ECO:0000259" key="5">
    <source>
        <dbReference type="PROSITE" id="PS50089"/>
    </source>
</evidence>
<keyword evidence="7" id="KW-1185">Reference proteome</keyword>
<proteinExistence type="predicted"/>
<keyword evidence="2 4" id="KW-0863">Zinc-finger</keyword>
<evidence type="ECO:0000256" key="4">
    <source>
        <dbReference type="PROSITE-ProRule" id="PRU00175"/>
    </source>
</evidence>
<dbReference type="GO" id="GO:0061630">
    <property type="term" value="F:ubiquitin protein ligase activity"/>
    <property type="evidence" value="ECO:0007669"/>
    <property type="project" value="TreeGrafter"/>
</dbReference>
<accession>A0A9Q0QNQ7</accession>
<reference evidence="6" key="1">
    <citation type="journal article" date="2023" name="Plant J.">
        <title>The genome of the king protea, Protea cynaroides.</title>
        <authorList>
            <person name="Chang J."/>
            <person name="Duong T.A."/>
            <person name="Schoeman C."/>
            <person name="Ma X."/>
            <person name="Roodt D."/>
            <person name="Barker N."/>
            <person name="Li Z."/>
            <person name="Van de Peer Y."/>
            <person name="Mizrachi E."/>
        </authorList>
    </citation>
    <scope>NUCLEOTIDE SEQUENCE</scope>
    <source>
        <tissue evidence="6">Young leaves</tissue>
    </source>
</reference>
<protein>
    <recommendedName>
        <fullName evidence="5">RING-type domain-containing protein</fullName>
    </recommendedName>
</protein>
<evidence type="ECO:0000313" key="7">
    <source>
        <dbReference type="Proteomes" id="UP001141806"/>
    </source>
</evidence>
<dbReference type="Pfam" id="PF13639">
    <property type="entry name" value="zf-RING_2"/>
    <property type="match status" value="1"/>
</dbReference>
<sequence>MSEQNVQSDRSEAVDNWRCLSPDSSVHIPWLLPMRSSVTWIQEYPSIVLTAVGSSVERGKVAENAWRSENSSKLSNNKAMTMKRLLAFFIHLLSPTRRRPKQLLNAVKIIESGVSEMIVDAALATDTRDEGEYYCCVCLVRLGEGNESESESESETCKLPCSHMFHKGCVDRWFSLGSKTCPICRYVLKEGKASLKREELTDEMLIWFSSFHVAGF</sequence>
<dbReference type="Gene3D" id="3.30.40.10">
    <property type="entry name" value="Zinc/RING finger domain, C3HC4 (zinc finger)"/>
    <property type="match status" value="1"/>
</dbReference>